<evidence type="ECO:0000313" key="3">
    <source>
        <dbReference type="EMBL" id="CAH2100454.1"/>
    </source>
</evidence>
<evidence type="ECO:0000256" key="1">
    <source>
        <dbReference type="SAM" id="MobiDB-lite"/>
    </source>
</evidence>
<dbReference type="Proteomes" id="UP001153954">
    <property type="component" value="Unassembled WGS sequence"/>
</dbReference>
<evidence type="ECO:0000313" key="4">
    <source>
        <dbReference type="EMBL" id="CAH2100455.1"/>
    </source>
</evidence>
<reference evidence="2" key="1">
    <citation type="submission" date="2022-03" db="EMBL/GenBank/DDBJ databases">
        <authorList>
            <person name="Tunstrom K."/>
        </authorList>
    </citation>
    <scope>NUCLEOTIDE SEQUENCE</scope>
</reference>
<name>A0AAU9UMS3_EUPED</name>
<organism evidence="2 5">
    <name type="scientific">Euphydryas editha</name>
    <name type="common">Edith's checkerspot</name>
    <dbReference type="NCBI Taxonomy" id="104508"/>
    <lineage>
        <taxon>Eukaryota</taxon>
        <taxon>Metazoa</taxon>
        <taxon>Ecdysozoa</taxon>
        <taxon>Arthropoda</taxon>
        <taxon>Hexapoda</taxon>
        <taxon>Insecta</taxon>
        <taxon>Pterygota</taxon>
        <taxon>Neoptera</taxon>
        <taxon>Endopterygota</taxon>
        <taxon>Lepidoptera</taxon>
        <taxon>Glossata</taxon>
        <taxon>Ditrysia</taxon>
        <taxon>Papilionoidea</taxon>
        <taxon>Nymphalidae</taxon>
        <taxon>Nymphalinae</taxon>
        <taxon>Euphydryas</taxon>
    </lineage>
</organism>
<accession>A0AAU9UMS3</accession>
<evidence type="ECO:0000313" key="5">
    <source>
        <dbReference type="Proteomes" id="UP001153954"/>
    </source>
</evidence>
<dbReference type="EMBL" id="CAKOGL010000022">
    <property type="protein sequence ID" value="CAH2100455.1"/>
    <property type="molecule type" value="Genomic_DNA"/>
</dbReference>
<evidence type="ECO:0000313" key="2">
    <source>
        <dbReference type="EMBL" id="CAH2100453.1"/>
    </source>
</evidence>
<keyword evidence="5" id="KW-1185">Reference proteome</keyword>
<dbReference type="EMBL" id="CAKOGL010000022">
    <property type="protein sequence ID" value="CAH2100453.1"/>
    <property type="molecule type" value="Genomic_DNA"/>
</dbReference>
<gene>
    <name evidence="2" type="ORF">EEDITHA_LOCUS15313</name>
    <name evidence="3" type="ORF">EEDITHA_LOCUS15314</name>
    <name evidence="4" type="ORF">EEDITHA_LOCUS15315</name>
</gene>
<dbReference type="AlphaFoldDB" id="A0AAU9UMS3"/>
<dbReference type="EMBL" id="CAKOGL010000022">
    <property type="protein sequence ID" value="CAH2100454.1"/>
    <property type="molecule type" value="Genomic_DNA"/>
</dbReference>
<feature type="compositionally biased region" description="Basic and acidic residues" evidence="1">
    <location>
        <begin position="94"/>
        <end position="114"/>
    </location>
</feature>
<sequence length="114" mass="12509">MSASARRCARMRCVLTSLTASETRLQSRAVGAQARDVGEREAVRAHEVRLDEPDGERGMSASARRCARMRCVLTSLTASETRLQSRAVGAQARDVGEREAVRAHEVRLDEPDGE</sequence>
<comment type="caution">
    <text evidence="2">The sequence shown here is derived from an EMBL/GenBank/DDBJ whole genome shotgun (WGS) entry which is preliminary data.</text>
</comment>
<feature type="region of interest" description="Disordered" evidence="1">
    <location>
        <begin position="89"/>
        <end position="114"/>
    </location>
</feature>
<protein>
    <submittedName>
        <fullName evidence="2">Uncharacterized protein</fullName>
    </submittedName>
</protein>
<proteinExistence type="predicted"/>